<dbReference type="Gene3D" id="3.40.50.12780">
    <property type="entry name" value="N-terminal domain of ligase-like"/>
    <property type="match status" value="1"/>
</dbReference>
<keyword evidence="12" id="KW-1185">Reference proteome</keyword>
<dbReference type="InterPro" id="IPR006162">
    <property type="entry name" value="Ppantetheine_attach_site"/>
</dbReference>
<evidence type="ECO:0000313" key="11">
    <source>
        <dbReference type="EMBL" id="MBP2184117.1"/>
    </source>
</evidence>
<dbReference type="Pfam" id="PF21089">
    <property type="entry name" value="PKS_DH_N"/>
    <property type="match status" value="1"/>
</dbReference>
<dbReference type="Gene3D" id="3.30.300.30">
    <property type="match status" value="1"/>
</dbReference>
<dbReference type="SMART" id="SM00824">
    <property type="entry name" value="PKS_TE"/>
    <property type="match status" value="1"/>
</dbReference>
<evidence type="ECO:0000256" key="3">
    <source>
        <dbReference type="ARBA" id="ARBA00022553"/>
    </source>
</evidence>
<feature type="domain" description="Carrier" evidence="8">
    <location>
        <begin position="488"/>
        <end position="563"/>
    </location>
</feature>
<dbReference type="Gene3D" id="3.10.129.110">
    <property type="entry name" value="Polyketide synthase dehydratase"/>
    <property type="match status" value="1"/>
</dbReference>
<feature type="domain" description="Carrier" evidence="8">
    <location>
        <begin position="2077"/>
        <end position="2152"/>
    </location>
</feature>
<evidence type="ECO:0000259" key="9">
    <source>
        <dbReference type="PROSITE" id="PS52004"/>
    </source>
</evidence>
<sequence length="2422" mass="254017">MAQGTRIRSIAGTLRDNAGRLAGKIAYRDARRSIGHAELAERTGCLAGHLAGLGVGRGTRVALLLGNSIEAVEGLLAITRAAAIGVPLNPRGSDAEVEVQLRDCAPVLVITDAAHEPQVRRVTDRPVLVTGAAFEELATTPPPDPPRDDLPLDAPAWILYTSGTSGEPRGVVSSQRSVLWNIEACYESVLGFGEHDTLLWPLPLHHAFAHTFCVIGVAVVGASARILPGFTAEETLGALCEGGFTALGGVPATYRQLVAATDGTVRGPRVCITAGAPSSLELRDAFAEAFGTPLLDGYGSTEASGKITMAAPGDPRTAGSALVPGQEARIVDPDTGETVPTGAEGEVWFRGPSLMLGYHGGPPLEPGDWYRTGDLGRFVEHGHLEITGRLSELIIRGGEKIHPAEVERVLAALPEVADVAVAGQPHEVLGEVPVAYVVAEPFEPDRLRAACRRELAAIKVPAEFHRIDHVPRTGSGKILRHQLGSAAPDLLDLVLRETAAAAGLTEHDVLAPDRPFSELGITSLSAVDLRTRLSERTGLPLPGTLVFEFPTPAQLARHLREAEPAERLPVTAEAAEPIAIIGMACRYPGGVRSPEDLWRLLADEVDATSGFPDDRGWDLAGLFDDDPDRTGHSYTRRGGFLHDAAEFDPAPFGISPREALAMDPQQRLLLETALEAFERAGIDPASLRESDTGVFAGLMYDDYAARIRHVPGELEAQLGLGSAGSVASGRIAYTFGLRGPAITVDTACSSSLVALHWAAAALRSGECSLALAGGAAVMCTPNSFIGFSRSRGLAPDGRCKPFSADADGTAWGEGVGLLVLERLSDARRHGHPVLAVLRGSAVNSDGASNGLTAPSGAAQQRVIQRALAAAGLQPSEVDAVEAHGTGTTLGDPIEARALIAAYTADRPADRPLQLGSIKANLGHTQAAAGVAGVIKMIEAMRHGVLPKTLHVGTPTSHVDWSAGVEIADTARPWPVTGRPRRAGVSSFGISGTNAHVILEQAPAPDRAPGESPAGLPWLLSSATDVRAQAAKLADAVTGLPAAEVGRTLARRPVFSHRAAVLDPEALTSLAAGEPDPRVITGTAAVRGQLAFLFSGQGAQHLGMGEDLRAFPVFATAFDHVCRFLDPLLEHPLRSVITGTDRALLDRTDFAQAALFAFEVALYRLLESWGLRPDHLAGHSIGELAAAHVAGVLSIRDAAELVAARGSLMRDLPPGGAMVAIEAGEREVLASLAGLEDRLAVAAVNGPRSVVVSGTEAEALALAADFAARGRRTTRLEVSHAFHSPLLEPMLGKFRAVAEGLSYRDPVLPVVSGLTGRIADPGLLSGADYWVRHARRAVRFADSMRTLSDAGVTLFAELGPSSVLTAPAQETSDGVFAPMSPSVPAAVACLWVHGAELDRAAMFGGTPVADLPTYAYQRSRFWLDDSGEDPMLSAGRPIAGTGKTLFTGTLSVRTHPWLADHRISGTLVVPAAALVEMALQAADATLAEFLLRTPMALPETGELTVQVLLEETGQLSLHARHGDTAPWVLHATGRVATQDEPPAADDWPVFESDLDGVDIAEAYAALATRGYDYGPAFQGVRSIHRDGDTVYAEVRVPEPGRFALHPALLDAVVHAKLLAGGAHGPIQLPFAWTGVRLYATGATAVRARLTPAGRDAFAVAIDDHHGNPVARIDSLVTRPLPPNALPSADADSALLRPVWQTIPRGPAQREFDVRALTDPAAHVVDRAHSLTTRTLGWLHESLDGDRPLVLVAESGDPATAAACGLVRVAQNEHPGRFVLVHGDRDQRDLIAAAVAGGEPEVSIRDGQLRVPRLTVAPPPEHRHAFDPDATVLITGGTGALGGLLARHLLAHHGVRRLVLTSRRGPDAPGAAELAALGAEVVACDVSDREDLARLLAEIGPVGAVVHAAGVLDDGILTALTPARLSAVLRSKADSAWWLHELAGDAAAFVLFSSAAGVLGNAGQGNYAAANAFLDGLARHRRALGLPALSLAWGQWHTEHGMSAQAGSPSIVAPIQAEHGLALFDAALAGDEPVLAPILLDQSALRPGQPVPPRLRGLLRPVRAVAAAPAGAPARRRDRSTIELVLQAIADVLGHRDTAAIEPDKAFSGLGFDSLTAVELRNRLAALLDVHLAATVVFDHPTPAALAEHLATQLGTPPPAAAAGTLASLYRRVCESGQVVAAMHMLFSASLASPSFGVADRGAHRTTPVTLARGDRAPALLCLPSFSPGPAEYTRLATLFEGEREVHVLPHPGFAAGTSVPADRDAVVQLHADAVLALAGNRPFVLAGRSTGGTVAHAVATSLEEVGRPPVGIVLIDTYHVTPENQSEDWLLRLPAHGALTLGEAFDAVPDSAIAAMGAYTRLFCDWNPARTEVPTLLLRATEAAAEQDWPLPHDCLRVPGDHFTVLDEHTATTVDAIRTWETR</sequence>
<dbReference type="InterPro" id="IPR029058">
    <property type="entry name" value="AB_hydrolase_fold"/>
</dbReference>
<keyword evidence="6" id="KW-0012">Acyltransferase</keyword>
<dbReference type="Gene3D" id="3.40.50.720">
    <property type="entry name" value="NAD(P)-binding Rossmann-like Domain"/>
    <property type="match status" value="1"/>
</dbReference>
<dbReference type="Pfam" id="PF08659">
    <property type="entry name" value="KR"/>
    <property type="match status" value="1"/>
</dbReference>
<dbReference type="SMART" id="SM00822">
    <property type="entry name" value="PKS_KR"/>
    <property type="match status" value="1"/>
</dbReference>
<dbReference type="InterPro" id="IPR020807">
    <property type="entry name" value="PKS_DH"/>
</dbReference>
<dbReference type="Gene3D" id="3.40.47.10">
    <property type="match status" value="1"/>
</dbReference>
<dbReference type="SUPFAM" id="SSF51735">
    <property type="entry name" value="NAD(P)-binding Rossmann-fold domains"/>
    <property type="match status" value="2"/>
</dbReference>
<dbReference type="InterPro" id="IPR016039">
    <property type="entry name" value="Thiolase-like"/>
</dbReference>
<proteinExistence type="predicted"/>
<dbReference type="InterPro" id="IPR045851">
    <property type="entry name" value="AMP-bd_C_sf"/>
</dbReference>
<dbReference type="SUPFAM" id="SSF47336">
    <property type="entry name" value="ACP-like"/>
    <property type="match status" value="1"/>
</dbReference>
<dbReference type="GO" id="GO:0016740">
    <property type="term" value="F:transferase activity"/>
    <property type="evidence" value="ECO:0007669"/>
    <property type="project" value="UniProtKB-KW"/>
</dbReference>
<dbReference type="Proteomes" id="UP000741013">
    <property type="component" value="Unassembled WGS sequence"/>
</dbReference>
<dbReference type="InterPro" id="IPR036291">
    <property type="entry name" value="NAD(P)-bd_dom_sf"/>
</dbReference>
<reference evidence="11 12" key="1">
    <citation type="submission" date="2021-03" db="EMBL/GenBank/DDBJ databases">
        <title>Sequencing the genomes of 1000 actinobacteria strains.</title>
        <authorList>
            <person name="Klenk H.-P."/>
        </authorList>
    </citation>
    <scope>NUCLEOTIDE SEQUENCE [LARGE SCALE GENOMIC DNA]</scope>
    <source>
        <strain evidence="11 12">DSM 45510</strain>
    </source>
</reference>
<organism evidence="11 12">
    <name type="scientific">Amycolatopsis magusensis</name>
    <dbReference type="NCBI Taxonomy" id="882444"/>
    <lineage>
        <taxon>Bacteria</taxon>
        <taxon>Bacillati</taxon>
        <taxon>Actinomycetota</taxon>
        <taxon>Actinomycetes</taxon>
        <taxon>Pseudonocardiales</taxon>
        <taxon>Pseudonocardiaceae</taxon>
        <taxon>Amycolatopsis</taxon>
    </lineage>
</organism>
<dbReference type="RefSeq" id="WP_209667175.1">
    <property type="nucleotide sequence ID" value="NZ_JAGGMS010000001.1"/>
</dbReference>
<evidence type="ECO:0000259" key="10">
    <source>
        <dbReference type="PROSITE" id="PS52019"/>
    </source>
</evidence>
<dbReference type="InterPro" id="IPR025110">
    <property type="entry name" value="AMP-bd_C"/>
</dbReference>
<dbReference type="InterPro" id="IPR049900">
    <property type="entry name" value="PKS_mFAS_DH"/>
</dbReference>
<evidence type="ECO:0000256" key="4">
    <source>
        <dbReference type="ARBA" id="ARBA00022679"/>
    </source>
</evidence>
<dbReference type="InterPro" id="IPR036736">
    <property type="entry name" value="ACP-like_sf"/>
</dbReference>
<accession>A0ABS4PXF7</accession>
<dbReference type="InterPro" id="IPR016036">
    <property type="entry name" value="Malonyl_transacylase_ACP-bd"/>
</dbReference>
<dbReference type="InterPro" id="IPR014031">
    <property type="entry name" value="Ketoacyl_synth_C"/>
</dbReference>
<dbReference type="EMBL" id="JAGGMS010000001">
    <property type="protein sequence ID" value="MBP2184117.1"/>
    <property type="molecule type" value="Genomic_DNA"/>
</dbReference>
<name>A0ABS4PXF7_9PSEU</name>
<dbReference type="InterPro" id="IPR014043">
    <property type="entry name" value="Acyl_transferase_dom"/>
</dbReference>
<evidence type="ECO:0000256" key="2">
    <source>
        <dbReference type="ARBA" id="ARBA00022450"/>
    </source>
</evidence>
<dbReference type="CDD" id="cd08956">
    <property type="entry name" value="KR_3_FAS_SDR_x"/>
    <property type="match status" value="1"/>
</dbReference>
<dbReference type="Pfam" id="PF14765">
    <property type="entry name" value="PS-DH"/>
    <property type="match status" value="1"/>
</dbReference>
<dbReference type="PANTHER" id="PTHR43775">
    <property type="entry name" value="FATTY ACID SYNTHASE"/>
    <property type="match status" value="1"/>
</dbReference>
<dbReference type="SMART" id="SM00827">
    <property type="entry name" value="PKS_AT"/>
    <property type="match status" value="1"/>
</dbReference>
<feature type="domain" description="PKS/mFAS DH" evidence="10">
    <location>
        <begin position="1428"/>
        <end position="1685"/>
    </location>
</feature>
<dbReference type="InterPro" id="IPR032821">
    <property type="entry name" value="PKS_assoc"/>
</dbReference>
<dbReference type="PROSITE" id="PS50075">
    <property type="entry name" value="CARRIER"/>
    <property type="match status" value="2"/>
</dbReference>
<dbReference type="InterPro" id="IPR001227">
    <property type="entry name" value="Ac_transferase_dom_sf"/>
</dbReference>
<dbReference type="SMART" id="SM00823">
    <property type="entry name" value="PKS_PP"/>
    <property type="match status" value="2"/>
</dbReference>
<dbReference type="PROSITE" id="PS52004">
    <property type="entry name" value="KS3_2"/>
    <property type="match status" value="1"/>
</dbReference>
<dbReference type="InterPro" id="IPR013968">
    <property type="entry name" value="PKS_KR"/>
</dbReference>
<dbReference type="InterPro" id="IPR020845">
    <property type="entry name" value="AMP-binding_CS"/>
</dbReference>
<evidence type="ECO:0000259" key="8">
    <source>
        <dbReference type="PROSITE" id="PS50075"/>
    </source>
</evidence>
<dbReference type="CDD" id="cd00833">
    <property type="entry name" value="PKS"/>
    <property type="match status" value="1"/>
</dbReference>
<evidence type="ECO:0000313" key="12">
    <source>
        <dbReference type="Proteomes" id="UP000741013"/>
    </source>
</evidence>
<dbReference type="GO" id="GO:0016874">
    <property type="term" value="F:ligase activity"/>
    <property type="evidence" value="ECO:0007669"/>
    <property type="project" value="UniProtKB-KW"/>
</dbReference>
<dbReference type="InterPro" id="IPR042104">
    <property type="entry name" value="PKS_dehydratase_sf"/>
</dbReference>
<dbReference type="InterPro" id="IPR049551">
    <property type="entry name" value="PKS_DH_C"/>
</dbReference>
<dbReference type="Pfam" id="PF00550">
    <property type="entry name" value="PP-binding"/>
    <property type="match status" value="2"/>
</dbReference>
<dbReference type="InterPro" id="IPR000873">
    <property type="entry name" value="AMP-dep_synth/lig_dom"/>
</dbReference>
<dbReference type="Pfam" id="PF13193">
    <property type="entry name" value="AMP-binding_C"/>
    <property type="match status" value="1"/>
</dbReference>
<dbReference type="SUPFAM" id="SSF56801">
    <property type="entry name" value="Acetyl-CoA synthetase-like"/>
    <property type="match status" value="1"/>
</dbReference>
<dbReference type="InterPro" id="IPR001031">
    <property type="entry name" value="Thioesterase"/>
</dbReference>
<dbReference type="InterPro" id="IPR055123">
    <property type="entry name" value="SpnB-like_Rossmann"/>
</dbReference>
<dbReference type="Pfam" id="PF00698">
    <property type="entry name" value="Acyl_transf_1"/>
    <property type="match status" value="1"/>
</dbReference>
<dbReference type="InterPro" id="IPR057326">
    <property type="entry name" value="KR_dom"/>
</dbReference>
<dbReference type="InterPro" id="IPR020802">
    <property type="entry name" value="TesA-like"/>
</dbReference>
<dbReference type="Gene3D" id="1.10.1200.10">
    <property type="entry name" value="ACP-like"/>
    <property type="match status" value="2"/>
</dbReference>
<dbReference type="SUPFAM" id="SSF53901">
    <property type="entry name" value="Thiolase-like"/>
    <property type="match status" value="1"/>
</dbReference>
<keyword evidence="2" id="KW-0596">Phosphopantetheine</keyword>
<dbReference type="SMART" id="SM00825">
    <property type="entry name" value="PKS_KS"/>
    <property type="match status" value="1"/>
</dbReference>
<feature type="region of interest" description="C-terminal hotdog fold" evidence="7">
    <location>
        <begin position="1553"/>
        <end position="1685"/>
    </location>
</feature>
<protein>
    <submittedName>
        <fullName evidence="11">Acyl transferase domain-containing protein/acyl-CoA synthetase (AMP-forming)/AMP-acid ligase II/thioesterase domain-containing protein</fullName>
    </submittedName>
</protein>
<dbReference type="InterPro" id="IPR020841">
    <property type="entry name" value="PKS_Beta-ketoAc_synthase_dom"/>
</dbReference>
<evidence type="ECO:0000256" key="7">
    <source>
        <dbReference type="PROSITE-ProRule" id="PRU01363"/>
    </source>
</evidence>
<dbReference type="PROSITE" id="PS00606">
    <property type="entry name" value="KS3_1"/>
    <property type="match status" value="1"/>
</dbReference>
<comment type="caution">
    <text evidence="11">The sequence shown here is derived from an EMBL/GenBank/DDBJ whole genome shotgun (WGS) entry which is preliminary data.</text>
</comment>
<keyword evidence="5" id="KW-0677">Repeat</keyword>
<dbReference type="Gene3D" id="3.40.50.1820">
    <property type="entry name" value="alpha/beta hydrolase"/>
    <property type="match status" value="1"/>
</dbReference>
<dbReference type="Pfam" id="PF00109">
    <property type="entry name" value="ketoacyl-synt"/>
    <property type="match status" value="1"/>
</dbReference>
<dbReference type="Pfam" id="PF00501">
    <property type="entry name" value="AMP-binding"/>
    <property type="match status" value="1"/>
</dbReference>
<keyword evidence="3" id="KW-0597">Phosphoprotein</keyword>
<dbReference type="InterPro" id="IPR049552">
    <property type="entry name" value="PKS_DH_N"/>
</dbReference>
<feature type="active site" description="Proton donor; for dehydratase activity" evidence="7">
    <location>
        <position position="1609"/>
    </location>
</feature>
<dbReference type="PANTHER" id="PTHR43775:SF51">
    <property type="entry name" value="INACTIVE PHENOLPHTHIOCEROL SYNTHESIS POLYKETIDE SYNTHASE TYPE I PKS1-RELATED"/>
    <property type="match status" value="1"/>
</dbReference>
<keyword evidence="4 11" id="KW-0808">Transferase</keyword>
<dbReference type="InterPro" id="IPR016035">
    <property type="entry name" value="Acyl_Trfase/lysoPLipase"/>
</dbReference>
<evidence type="ECO:0000256" key="5">
    <source>
        <dbReference type="ARBA" id="ARBA00022737"/>
    </source>
</evidence>
<dbReference type="InterPro" id="IPR020806">
    <property type="entry name" value="PKS_PP-bd"/>
</dbReference>
<dbReference type="InterPro" id="IPR009081">
    <property type="entry name" value="PP-bd_ACP"/>
</dbReference>
<feature type="region of interest" description="N-terminal hotdog fold" evidence="7">
    <location>
        <begin position="1428"/>
        <end position="1541"/>
    </location>
</feature>
<dbReference type="InterPro" id="IPR014030">
    <property type="entry name" value="Ketoacyl_synth_N"/>
</dbReference>
<dbReference type="SUPFAM" id="SSF52151">
    <property type="entry name" value="FabD/lysophospholipase-like"/>
    <property type="match status" value="1"/>
</dbReference>
<evidence type="ECO:0000256" key="6">
    <source>
        <dbReference type="ARBA" id="ARBA00023315"/>
    </source>
</evidence>
<evidence type="ECO:0000256" key="1">
    <source>
        <dbReference type="ARBA" id="ARBA00001957"/>
    </source>
</evidence>
<dbReference type="InterPro" id="IPR042099">
    <property type="entry name" value="ANL_N_sf"/>
</dbReference>
<keyword evidence="11" id="KW-0436">Ligase</keyword>
<dbReference type="Pfam" id="PF22953">
    <property type="entry name" value="SpnB_Rossmann"/>
    <property type="match status" value="1"/>
</dbReference>
<dbReference type="SUPFAM" id="SSF55048">
    <property type="entry name" value="Probable ACP-binding domain of malonyl-CoA ACP transacylase"/>
    <property type="match status" value="1"/>
</dbReference>
<dbReference type="InterPro" id="IPR018201">
    <property type="entry name" value="Ketoacyl_synth_AS"/>
</dbReference>
<dbReference type="Gene3D" id="3.40.366.10">
    <property type="entry name" value="Malonyl-Coenzyme A Acyl Carrier Protein, domain 2"/>
    <property type="match status" value="1"/>
</dbReference>
<gene>
    <name evidence="11" type="ORF">JOM49_005643</name>
</gene>
<dbReference type="Pfam" id="PF02801">
    <property type="entry name" value="Ketoacyl-synt_C"/>
    <property type="match status" value="1"/>
</dbReference>
<dbReference type="Pfam" id="PF16197">
    <property type="entry name" value="KAsynt_C_assoc"/>
    <property type="match status" value="1"/>
</dbReference>
<feature type="active site" description="Proton acceptor; for dehydratase activity" evidence="7">
    <location>
        <position position="1460"/>
    </location>
</feature>
<dbReference type="PROSITE" id="PS52019">
    <property type="entry name" value="PKS_MFAS_DH"/>
    <property type="match status" value="1"/>
</dbReference>
<dbReference type="SMART" id="SM01294">
    <property type="entry name" value="PKS_PP_betabranch"/>
    <property type="match status" value="2"/>
</dbReference>
<dbReference type="Pfam" id="PF00975">
    <property type="entry name" value="Thioesterase"/>
    <property type="match status" value="1"/>
</dbReference>
<dbReference type="Gene3D" id="3.30.70.3290">
    <property type="match status" value="1"/>
</dbReference>
<dbReference type="SMART" id="SM00826">
    <property type="entry name" value="PKS_DH"/>
    <property type="match status" value="1"/>
</dbReference>
<feature type="domain" description="Ketosynthase family 3 (KS3)" evidence="9">
    <location>
        <begin position="575"/>
        <end position="1000"/>
    </location>
</feature>
<dbReference type="InterPro" id="IPR050091">
    <property type="entry name" value="PKS_NRPS_Biosynth_Enz"/>
</dbReference>
<comment type="cofactor">
    <cofactor evidence="1">
        <name>pantetheine 4'-phosphate</name>
        <dbReference type="ChEBI" id="CHEBI:47942"/>
    </cofactor>
</comment>
<dbReference type="PROSITE" id="PS00012">
    <property type="entry name" value="PHOSPHOPANTETHEINE"/>
    <property type="match status" value="1"/>
</dbReference>
<dbReference type="PROSITE" id="PS00455">
    <property type="entry name" value="AMP_BINDING"/>
    <property type="match status" value="1"/>
</dbReference>
<dbReference type="SUPFAM" id="SSF53474">
    <property type="entry name" value="alpha/beta-Hydrolases"/>
    <property type="match status" value="1"/>
</dbReference>